<feature type="repeat" description="TPR" evidence="1">
    <location>
        <begin position="398"/>
        <end position="431"/>
    </location>
</feature>
<dbReference type="InterPro" id="IPR022642">
    <property type="entry name" value="CheR_C"/>
</dbReference>
<keyword evidence="1" id="KW-0802">TPR repeat</keyword>
<reference evidence="3 4" key="1">
    <citation type="submission" date="2022-04" db="EMBL/GenBank/DDBJ databases">
        <title>Positive selection, recombination, and allopatry shape intraspecific diversity of widespread and dominant cyanobacteria.</title>
        <authorList>
            <person name="Wei J."/>
            <person name="Shu W."/>
            <person name="Hu C."/>
        </authorList>
    </citation>
    <scope>NUCLEOTIDE SEQUENCE [LARGE SCALE GENOMIC DNA]</scope>
    <source>
        <strain evidence="3 4">GB2-A4</strain>
    </source>
</reference>
<dbReference type="InterPro" id="IPR000780">
    <property type="entry name" value="CheR_MeTrfase"/>
</dbReference>
<protein>
    <submittedName>
        <fullName evidence="3">Tetratricopeptide repeat protein</fullName>
    </submittedName>
</protein>
<dbReference type="PROSITE" id="PS50005">
    <property type="entry name" value="TPR"/>
    <property type="match status" value="2"/>
</dbReference>
<proteinExistence type="predicted"/>
<dbReference type="SMART" id="SM00028">
    <property type="entry name" value="TPR"/>
    <property type="match status" value="3"/>
</dbReference>
<dbReference type="Proteomes" id="UP001464891">
    <property type="component" value="Unassembled WGS sequence"/>
</dbReference>
<evidence type="ECO:0000259" key="2">
    <source>
        <dbReference type="PROSITE" id="PS50123"/>
    </source>
</evidence>
<dbReference type="InterPro" id="IPR050903">
    <property type="entry name" value="Bact_Chemotaxis_MeTrfase"/>
</dbReference>
<dbReference type="SUPFAM" id="SSF48452">
    <property type="entry name" value="TPR-like"/>
    <property type="match status" value="1"/>
</dbReference>
<dbReference type="Gene3D" id="1.25.40.10">
    <property type="entry name" value="Tetratricopeptide repeat domain"/>
    <property type="match status" value="1"/>
</dbReference>
<dbReference type="SMART" id="SM00138">
    <property type="entry name" value="MeTrc"/>
    <property type="match status" value="1"/>
</dbReference>
<dbReference type="PANTHER" id="PTHR24422">
    <property type="entry name" value="CHEMOTAXIS PROTEIN METHYLTRANSFERASE"/>
    <property type="match status" value="1"/>
</dbReference>
<dbReference type="Pfam" id="PF01739">
    <property type="entry name" value="CheR"/>
    <property type="match status" value="1"/>
</dbReference>
<dbReference type="PROSITE" id="PS50123">
    <property type="entry name" value="CHER"/>
    <property type="match status" value="1"/>
</dbReference>
<dbReference type="SUPFAM" id="SSF53335">
    <property type="entry name" value="S-adenosyl-L-methionine-dependent methyltransferases"/>
    <property type="match status" value="1"/>
</dbReference>
<dbReference type="InterPro" id="IPR019734">
    <property type="entry name" value="TPR_rpt"/>
</dbReference>
<evidence type="ECO:0000313" key="4">
    <source>
        <dbReference type="Proteomes" id="UP001464891"/>
    </source>
</evidence>
<accession>A0ABV0JBB7</accession>
<dbReference type="InterPro" id="IPR029063">
    <property type="entry name" value="SAM-dependent_MTases_sf"/>
</dbReference>
<gene>
    <name evidence="3" type="ORF">NC998_18395</name>
</gene>
<dbReference type="Pfam" id="PF14559">
    <property type="entry name" value="TPR_19"/>
    <property type="match status" value="1"/>
</dbReference>
<dbReference type="Gene3D" id="3.40.50.150">
    <property type="entry name" value="Vaccinia Virus protein VP39"/>
    <property type="match status" value="1"/>
</dbReference>
<keyword evidence="4" id="KW-1185">Reference proteome</keyword>
<evidence type="ECO:0000313" key="3">
    <source>
        <dbReference type="EMBL" id="MEP0819073.1"/>
    </source>
</evidence>
<comment type="caution">
    <text evidence="3">The sequence shown here is derived from an EMBL/GenBank/DDBJ whole genome shotgun (WGS) entry which is preliminary data.</text>
</comment>
<dbReference type="PRINTS" id="PR00996">
    <property type="entry name" value="CHERMTFRASE"/>
</dbReference>
<dbReference type="PANTHER" id="PTHR24422:SF10">
    <property type="entry name" value="CHEMOTAXIS PROTEIN METHYLTRANSFERASE 2"/>
    <property type="match status" value="1"/>
</dbReference>
<feature type="domain" description="CheR-type methyltransferase" evidence="2">
    <location>
        <begin position="1"/>
        <end position="225"/>
    </location>
</feature>
<dbReference type="InterPro" id="IPR011990">
    <property type="entry name" value="TPR-like_helical_dom_sf"/>
</dbReference>
<dbReference type="CDD" id="cd02440">
    <property type="entry name" value="AdoMet_MTases"/>
    <property type="match status" value="1"/>
</dbReference>
<dbReference type="EMBL" id="JAMPKM010000012">
    <property type="protein sequence ID" value="MEP0819073.1"/>
    <property type="molecule type" value="Genomic_DNA"/>
</dbReference>
<name>A0ABV0JBB7_9CYAN</name>
<organism evidence="3 4">
    <name type="scientific">Trichocoleus desertorum GB2-A4</name>
    <dbReference type="NCBI Taxonomy" id="2933944"/>
    <lineage>
        <taxon>Bacteria</taxon>
        <taxon>Bacillati</taxon>
        <taxon>Cyanobacteriota</taxon>
        <taxon>Cyanophyceae</taxon>
        <taxon>Leptolyngbyales</taxon>
        <taxon>Trichocoleusaceae</taxon>
        <taxon>Trichocoleus</taxon>
    </lineage>
</organism>
<feature type="repeat" description="TPR" evidence="1">
    <location>
        <begin position="364"/>
        <end position="397"/>
    </location>
</feature>
<evidence type="ECO:0000256" key="1">
    <source>
        <dbReference type="PROSITE-ProRule" id="PRU00339"/>
    </source>
</evidence>
<sequence>MQSLKISELAQYYKLLEMPTPQSDREWQELIILLTTGESYLFRDQGQITLLKNKILPELIDYQKDLKVKQGKSKASLKIWSAGCSTGEEAYSLAILVHELLPRQDDWNITILGTDINPEAIKKAKKGSYSSWSFRTFGAELQQQYFSPHRSGWEINPKIRERVTFYPGNLIQDKLPNPLSDICDLDLILCRNVFIYFDAAAIAVVLQKFYNCLRPGGYLITGHAELYNQELTQFQTRIWPESVVYQRRILSTEPNANPARSQAHQLGSQEFKLQRAPTQEVKPIGKEPLQASSLPSLEVGYKSTHRTVGELDTNSQAHSNASTKIHLALYQASLTQAENLLRDGLCVLALQAASQAIKYDSISFDAYYLMAQAHANLGQYQEAKNYCQKAISLDIHSIKPYYLLAKVSEEEGDIESAKSILKKIIYLDPKAIAAYLDLGAIYARENDIIRSTKMRSTALDLLKEISSDTTVEYQNHSAAGDLLLYVKKLLNKNT</sequence>
<dbReference type="RefSeq" id="WP_199298874.1">
    <property type="nucleotide sequence ID" value="NZ_JAMPKM010000012.1"/>
</dbReference>